<dbReference type="PANTHER" id="PTHR31313">
    <property type="entry name" value="TY1 ENHANCER ACTIVATOR"/>
    <property type="match status" value="1"/>
</dbReference>
<comment type="caution">
    <text evidence="9">The sequence shown here is derived from an EMBL/GenBank/DDBJ whole genome shotgun (WGS) entry which is preliminary data.</text>
</comment>
<dbReference type="InterPro" id="IPR051615">
    <property type="entry name" value="Transcr_Regulatory_Elem"/>
</dbReference>
<evidence type="ECO:0000256" key="1">
    <source>
        <dbReference type="ARBA" id="ARBA00004123"/>
    </source>
</evidence>
<keyword evidence="4" id="KW-0805">Transcription regulation</keyword>
<keyword evidence="5" id="KW-0238">DNA-binding</keyword>
<evidence type="ECO:0000256" key="5">
    <source>
        <dbReference type="ARBA" id="ARBA00023125"/>
    </source>
</evidence>
<evidence type="ECO:0000313" key="9">
    <source>
        <dbReference type="EMBL" id="RHZ57726.1"/>
    </source>
</evidence>
<evidence type="ECO:0000259" key="8">
    <source>
        <dbReference type="PROSITE" id="PS50048"/>
    </source>
</evidence>
<dbReference type="PROSITE" id="PS50048">
    <property type="entry name" value="ZN2_CY6_FUNGAL_2"/>
    <property type="match status" value="1"/>
</dbReference>
<dbReference type="EMBL" id="PQFF01000344">
    <property type="protein sequence ID" value="RHZ57726.1"/>
    <property type="molecule type" value="Genomic_DNA"/>
</dbReference>
<evidence type="ECO:0000256" key="4">
    <source>
        <dbReference type="ARBA" id="ARBA00023015"/>
    </source>
</evidence>
<sequence>MYKVKTERVNVTIACRNRQKAKKKCSDYNHNSSCERCVERELECEYVQPVKKRGPRPIHVNGLNVDYNKIDPLYNNKEDDKNEISNLSLKYDLHENAVKDLIETYPKKSFANFYQLLLIDHLKKTNLDHILKRKWRKWRIIFIIKNMLEKQIFVTHIFPLLKFKIKEANFFSDNTLLNMYKVKAKRVNVTVACKNCQIAQKKCSDYNHNSSCERCVKRGLECEYVHPVKKRGPRNNKIGIDPLYNNISREDDISNLSRKYGIEFNAVKELRDTFPGKPFDSIMTVLTATSKKKCPDEVNHICHEGCIIVPAAD</sequence>
<keyword evidence="3" id="KW-0862">Zinc</keyword>
<keyword evidence="2" id="KW-0479">Metal-binding</keyword>
<keyword evidence="10" id="KW-1185">Reference proteome</keyword>
<evidence type="ECO:0000313" key="10">
    <source>
        <dbReference type="Proteomes" id="UP000266861"/>
    </source>
</evidence>
<dbReference type="PANTHER" id="PTHR31313:SF78">
    <property type="entry name" value="TRANSCRIPTION FACTOR DOMAIN-CONTAINING PROTEIN"/>
    <property type="match status" value="1"/>
</dbReference>
<dbReference type="AlphaFoldDB" id="A0A397H7T7"/>
<evidence type="ECO:0000256" key="3">
    <source>
        <dbReference type="ARBA" id="ARBA00022833"/>
    </source>
</evidence>
<organism evidence="9 10">
    <name type="scientific">Diversispora epigaea</name>
    <dbReference type="NCBI Taxonomy" id="1348612"/>
    <lineage>
        <taxon>Eukaryota</taxon>
        <taxon>Fungi</taxon>
        <taxon>Fungi incertae sedis</taxon>
        <taxon>Mucoromycota</taxon>
        <taxon>Glomeromycotina</taxon>
        <taxon>Glomeromycetes</taxon>
        <taxon>Diversisporales</taxon>
        <taxon>Diversisporaceae</taxon>
        <taxon>Diversispora</taxon>
    </lineage>
</organism>
<evidence type="ECO:0000256" key="6">
    <source>
        <dbReference type="ARBA" id="ARBA00023163"/>
    </source>
</evidence>
<keyword evidence="7" id="KW-0539">Nucleus</keyword>
<protein>
    <recommendedName>
        <fullName evidence="8">Zn(2)-C6 fungal-type domain-containing protein</fullName>
    </recommendedName>
</protein>
<dbReference type="CDD" id="cd00067">
    <property type="entry name" value="GAL4"/>
    <property type="match status" value="1"/>
</dbReference>
<accession>A0A397H7T7</accession>
<dbReference type="Proteomes" id="UP000266861">
    <property type="component" value="Unassembled WGS sequence"/>
</dbReference>
<dbReference type="SMART" id="SM00066">
    <property type="entry name" value="GAL4"/>
    <property type="match status" value="2"/>
</dbReference>
<dbReference type="InterPro" id="IPR001138">
    <property type="entry name" value="Zn2Cys6_DnaBD"/>
</dbReference>
<comment type="subcellular location">
    <subcellularLocation>
        <location evidence="1">Nucleus</location>
    </subcellularLocation>
</comment>
<proteinExistence type="predicted"/>
<name>A0A397H7T7_9GLOM</name>
<feature type="domain" description="Zn(2)-C6 fungal-type" evidence="8">
    <location>
        <begin position="192"/>
        <end position="224"/>
    </location>
</feature>
<dbReference type="Gene3D" id="4.10.240.10">
    <property type="entry name" value="Zn(2)-C6 fungal-type DNA-binding domain"/>
    <property type="match status" value="2"/>
</dbReference>
<dbReference type="GO" id="GO:0000981">
    <property type="term" value="F:DNA-binding transcription factor activity, RNA polymerase II-specific"/>
    <property type="evidence" value="ECO:0007669"/>
    <property type="project" value="InterPro"/>
</dbReference>
<dbReference type="GO" id="GO:0003677">
    <property type="term" value="F:DNA binding"/>
    <property type="evidence" value="ECO:0007669"/>
    <property type="project" value="UniProtKB-KW"/>
</dbReference>
<evidence type="ECO:0000256" key="2">
    <source>
        <dbReference type="ARBA" id="ARBA00022723"/>
    </source>
</evidence>
<gene>
    <name evidence="9" type="ORF">Glove_384g57</name>
</gene>
<keyword evidence="6" id="KW-0804">Transcription</keyword>
<dbReference type="InterPro" id="IPR036864">
    <property type="entry name" value="Zn2-C6_fun-type_DNA-bd_sf"/>
</dbReference>
<dbReference type="SUPFAM" id="SSF57701">
    <property type="entry name" value="Zn2/Cys6 DNA-binding domain"/>
    <property type="match status" value="2"/>
</dbReference>
<dbReference type="GO" id="GO:0005634">
    <property type="term" value="C:nucleus"/>
    <property type="evidence" value="ECO:0007669"/>
    <property type="project" value="UniProtKB-SubCell"/>
</dbReference>
<dbReference type="GO" id="GO:0008270">
    <property type="term" value="F:zinc ion binding"/>
    <property type="evidence" value="ECO:0007669"/>
    <property type="project" value="InterPro"/>
</dbReference>
<reference evidence="9 10" key="1">
    <citation type="submission" date="2018-08" db="EMBL/GenBank/DDBJ databases">
        <title>Genome and evolution of the arbuscular mycorrhizal fungus Diversispora epigaea (formerly Glomus versiforme) and its bacterial endosymbionts.</title>
        <authorList>
            <person name="Sun X."/>
            <person name="Fei Z."/>
            <person name="Harrison M."/>
        </authorList>
    </citation>
    <scope>NUCLEOTIDE SEQUENCE [LARGE SCALE GENOMIC DNA]</scope>
    <source>
        <strain evidence="9 10">IT104</strain>
    </source>
</reference>
<evidence type="ECO:0000256" key="7">
    <source>
        <dbReference type="ARBA" id="ARBA00023242"/>
    </source>
</evidence>